<evidence type="ECO:0008006" key="4">
    <source>
        <dbReference type="Google" id="ProtNLM"/>
    </source>
</evidence>
<accession>A0A8T2QJ57</accession>
<name>A0A8T2QJ57_CERRI</name>
<evidence type="ECO:0000313" key="2">
    <source>
        <dbReference type="EMBL" id="KAH7283826.1"/>
    </source>
</evidence>
<dbReference type="PANTHER" id="PTHR33605:SF3">
    <property type="entry name" value="EARLY NODULIN-LIKE PROTEIN"/>
    <property type="match status" value="1"/>
</dbReference>
<dbReference type="Proteomes" id="UP000825935">
    <property type="component" value="Chromosome 34"/>
</dbReference>
<comment type="caution">
    <text evidence="2">The sequence shown here is derived from an EMBL/GenBank/DDBJ whole genome shotgun (WGS) entry which is preliminary data.</text>
</comment>
<keyword evidence="1" id="KW-0472">Membrane</keyword>
<evidence type="ECO:0000256" key="1">
    <source>
        <dbReference type="SAM" id="Phobius"/>
    </source>
</evidence>
<keyword evidence="1" id="KW-1133">Transmembrane helix</keyword>
<sequence length="118" mass="12937">MVNGAREWWRQRRDSGTFIASPNEPLSPELRAIAARNCADGANAAAKAFVLATIPTIIGARTIPWAKANLNYTAQALIISAATLATYFIVSDKTILECARETSYERIQAERKAAKRDI</sequence>
<dbReference type="InterPro" id="IPR005050">
    <property type="entry name" value="Enod93"/>
</dbReference>
<proteinExistence type="predicted"/>
<feature type="transmembrane region" description="Helical" evidence="1">
    <location>
        <begin position="72"/>
        <end position="90"/>
    </location>
</feature>
<dbReference type="AlphaFoldDB" id="A0A8T2QJ57"/>
<keyword evidence="3" id="KW-1185">Reference proteome</keyword>
<protein>
    <recommendedName>
        <fullName evidence="4">Early nodulin-93-like</fullName>
    </recommendedName>
</protein>
<dbReference type="PANTHER" id="PTHR33605">
    <property type="entry name" value="EARLY NODULIN-93"/>
    <property type="match status" value="1"/>
</dbReference>
<gene>
    <name evidence="2" type="ORF">KP509_34G025500</name>
</gene>
<dbReference type="EMBL" id="CM035439">
    <property type="protein sequence ID" value="KAH7283826.1"/>
    <property type="molecule type" value="Genomic_DNA"/>
</dbReference>
<organism evidence="2 3">
    <name type="scientific">Ceratopteris richardii</name>
    <name type="common">Triangle waterfern</name>
    <dbReference type="NCBI Taxonomy" id="49495"/>
    <lineage>
        <taxon>Eukaryota</taxon>
        <taxon>Viridiplantae</taxon>
        <taxon>Streptophyta</taxon>
        <taxon>Embryophyta</taxon>
        <taxon>Tracheophyta</taxon>
        <taxon>Polypodiopsida</taxon>
        <taxon>Polypodiidae</taxon>
        <taxon>Polypodiales</taxon>
        <taxon>Pteridineae</taxon>
        <taxon>Pteridaceae</taxon>
        <taxon>Parkerioideae</taxon>
        <taxon>Ceratopteris</taxon>
    </lineage>
</organism>
<keyword evidence="1" id="KW-0812">Transmembrane</keyword>
<evidence type="ECO:0000313" key="3">
    <source>
        <dbReference type="Proteomes" id="UP000825935"/>
    </source>
</evidence>
<dbReference type="Pfam" id="PF03386">
    <property type="entry name" value="ENOD93"/>
    <property type="match status" value="1"/>
</dbReference>
<dbReference type="OrthoDB" id="1937323at2759"/>
<reference evidence="2" key="1">
    <citation type="submission" date="2021-08" db="EMBL/GenBank/DDBJ databases">
        <title>WGS assembly of Ceratopteris richardii.</title>
        <authorList>
            <person name="Marchant D.B."/>
            <person name="Chen G."/>
            <person name="Jenkins J."/>
            <person name="Shu S."/>
            <person name="Leebens-Mack J."/>
            <person name="Grimwood J."/>
            <person name="Schmutz J."/>
            <person name="Soltis P."/>
            <person name="Soltis D."/>
            <person name="Chen Z.-H."/>
        </authorList>
    </citation>
    <scope>NUCLEOTIDE SEQUENCE</scope>
    <source>
        <strain evidence="2">Whitten #5841</strain>
        <tissue evidence="2">Leaf</tissue>
    </source>
</reference>